<proteinExistence type="predicted"/>
<dbReference type="PANTHER" id="PTHR35342:SF5">
    <property type="entry name" value="TRICARBOXYLIC TRANSPORT PROTEIN"/>
    <property type="match status" value="1"/>
</dbReference>
<feature type="transmembrane region" description="Helical" evidence="1">
    <location>
        <begin position="415"/>
        <end position="443"/>
    </location>
</feature>
<dbReference type="InterPro" id="IPR002823">
    <property type="entry name" value="DUF112_TM"/>
</dbReference>
<dbReference type="Pfam" id="PF01970">
    <property type="entry name" value="TctA"/>
    <property type="match status" value="1"/>
</dbReference>
<feature type="transmembrane region" description="Helical" evidence="1">
    <location>
        <begin position="30"/>
        <end position="50"/>
    </location>
</feature>
<evidence type="ECO:0000259" key="2">
    <source>
        <dbReference type="Pfam" id="PF01970"/>
    </source>
</evidence>
<accession>A0A381IM04</accession>
<feature type="transmembrane region" description="Helical" evidence="1">
    <location>
        <begin position="108"/>
        <end position="131"/>
    </location>
</feature>
<feature type="transmembrane region" description="Helical" evidence="1">
    <location>
        <begin position="463"/>
        <end position="487"/>
    </location>
</feature>
<sequence length="499" mass="52322">MMSDVIWTGFASVLTFQALALNLFGVVVGIVFGVIPGLSAATAIALFLPITFGMEPVIAIALMMGLYIGASSGGFIAAILLNIPGKPSAVATTFDGYPMARDGEAGRALGASVVFSFIGGLISMFAMLFIAPPLSDLAMKFGPIEYFAATFAALMLLGSLTGDSLIKGLLAGLIGLMLALVGSAPIDYTPRFDFGFYQLSEGFPQLAVLIGMFAITEVVKAARRDPAEEAARPLNFHMRGFGISLKETIQQMPNAIRSSVIGIFIGILPALGGTAASLVAYTAAKNASKEKEKFGKGSMHGLVASETANNAVIGGDMIPLLTLGIPGDVVTALLLGALTLHGLTPGPLLLKTHGDLLYAIFAALMIANVMMVIVQFFGIRIFVRLLSVKKYYLFPVIVAMCAVGAYSANNVAFDVVIFGAFGVIGWVLSKAGFPFAPVIVGFILGPLLEINLRRGLMLTGGDFLAFFQSPIALVFFITAALLVGATVQNRRKLAIRTVA</sequence>
<keyword evidence="1" id="KW-1133">Transmembrane helix</keyword>
<gene>
    <name evidence="3" type="ORF">NCTC10684_05182</name>
</gene>
<evidence type="ECO:0000313" key="3">
    <source>
        <dbReference type="EMBL" id="SUY28519.1"/>
    </source>
</evidence>
<keyword evidence="1" id="KW-0472">Membrane</keyword>
<feature type="domain" description="DUF112" evidence="2">
    <location>
        <begin position="20"/>
        <end position="439"/>
    </location>
</feature>
<name>A0A381IM04_AMIAI</name>
<feature type="transmembrane region" description="Helical" evidence="1">
    <location>
        <begin position="143"/>
        <end position="162"/>
    </location>
</feature>
<organism evidence="3 4">
    <name type="scientific">Aminobacter aminovorans</name>
    <name type="common">Chelatobacter heintzii</name>
    <dbReference type="NCBI Taxonomy" id="83263"/>
    <lineage>
        <taxon>Bacteria</taxon>
        <taxon>Pseudomonadati</taxon>
        <taxon>Pseudomonadota</taxon>
        <taxon>Alphaproteobacteria</taxon>
        <taxon>Hyphomicrobiales</taxon>
        <taxon>Phyllobacteriaceae</taxon>
        <taxon>Aminobacter</taxon>
    </lineage>
</organism>
<feature type="transmembrane region" description="Helical" evidence="1">
    <location>
        <begin position="57"/>
        <end position="81"/>
    </location>
</feature>
<reference evidence="3 4" key="1">
    <citation type="submission" date="2018-06" db="EMBL/GenBank/DDBJ databases">
        <authorList>
            <consortium name="Pathogen Informatics"/>
            <person name="Doyle S."/>
        </authorList>
    </citation>
    <scope>NUCLEOTIDE SEQUENCE [LARGE SCALE GENOMIC DNA]</scope>
    <source>
        <strain evidence="3 4">NCTC10684</strain>
    </source>
</reference>
<feature type="transmembrane region" description="Helical" evidence="1">
    <location>
        <begin position="260"/>
        <end position="284"/>
    </location>
</feature>
<dbReference type="AlphaFoldDB" id="A0A381IM04"/>
<dbReference type="Proteomes" id="UP000254701">
    <property type="component" value="Unassembled WGS sequence"/>
</dbReference>
<evidence type="ECO:0000313" key="4">
    <source>
        <dbReference type="Proteomes" id="UP000254701"/>
    </source>
</evidence>
<feature type="transmembrane region" description="Helical" evidence="1">
    <location>
        <begin position="168"/>
        <end position="188"/>
    </location>
</feature>
<dbReference type="EMBL" id="UFSM01000002">
    <property type="protein sequence ID" value="SUY28519.1"/>
    <property type="molecule type" value="Genomic_DNA"/>
</dbReference>
<protein>
    <submittedName>
        <fullName evidence="3">Tripartite tricarboxylate transporter TctA family</fullName>
    </submittedName>
</protein>
<feature type="transmembrane region" description="Helical" evidence="1">
    <location>
        <begin position="357"/>
        <end position="379"/>
    </location>
</feature>
<dbReference type="PANTHER" id="PTHR35342">
    <property type="entry name" value="TRICARBOXYLIC TRANSPORT PROTEIN"/>
    <property type="match status" value="1"/>
</dbReference>
<keyword evidence="1" id="KW-0812">Transmembrane</keyword>
<feature type="transmembrane region" description="Helical" evidence="1">
    <location>
        <begin position="391"/>
        <end position="408"/>
    </location>
</feature>
<evidence type="ECO:0000256" key="1">
    <source>
        <dbReference type="SAM" id="Phobius"/>
    </source>
</evidence>
<feature type="transmembrane region" description="Helical" evidence="1">
    <location>
        <begin position="329"/>
        <end position="350"/>
    </location>
</feature>